<dbReference type="InterPro" id="IPR044878">
    <property type="entry name" value="UbiA_sf"/>
</dbReference>
<dbReference type="GO" id="GO:0004659">
    <property type="term" value="F:prenyltransferase activity"/>
    <property type="evidence" value="ECO:0007669"/>
    <property type="project" value="InterPro"/>
</dbReference>
<dbReference type="GO" id="GO:0016020">
    <property type="term" value="C:membrane"/>
    <property type="evidence" value="ECO:0007669"/>
    <property type="project" value="UniProtKB-SubCell"/>
</dbReference>
<evidence type="ECO:0000256" key="6">
    <source>
        <dbReference type="ARBA" id="ARBA00022692"/>
    </source>
</evidence>
<protein>
    <submittedName>
        <fullName evidence="10">Prenyltransferase</fullName>
    </submittedName>
</protein>
<name>A0AAW8R3U9_9ALTE</name>
<feature type="transmembrane region" description="Helical" evidence="9">
    <location>
        <begin position="283"/>
        <end position="307"/>
    </location>
</feature>
<feature type="transmembrane region" description="Helical" evidence="9">
    <location>
        <begin position="154"/>
        <end position="175"/>
    </location>
</feature>
<feature type="transmembrane region" description="Helical" evidence="9">
    <location>
        <begin position="48"/>
        <end position="68"/>
    </location>
</feature>
<feature type="transmembrane region" description="Helical" evidence="9">
    <location>
        <begin position="12"/>
        <end position="36"/>
    </location>
</feature>
<evidence type="ECO:0000256" key="5">
    <source>
        <dbReference type="ARBA" id="ARBA00022679"/>
    </source>
</evidence>
<dbReference type="CDD" id="cd13962">
    <property type="entry name" value="PT_UbiA_UBIAD1"/>
    <property type="match status" value="1"/>
</dbReference>
<evidence type="ECO:0000256" key="1">
    <source>
        <dbReference type="ARBA" id="ARBA00004141"/>
    </source>
</evidence>
<keyword evidence="7 9" id="KW-1133">Transmembrane helix</keyword>
<feature type="transmembrane region" description="Helical" evidence="9">
    <location>
        <begin position="181"/>
        <end position="200"/>
    </location>
</feature>
<evidence type="ECO:0000256" key="4">
    <source>
        <dbReference type="ARBA" id="ARBA00022475"/>
    </source>
</evidence>
<dbReference type="Pfam" id="PF01040">
    <property type="entry name" value="UbiA"/>
    <property type="match status" value="1"/>
</dbReference>
<keyword evidence="8 9" id="KW-0472">Membrane</keyword>
<dbReference type="AlphaFoldDB" id="A0AAW8R3U9"/>
<keyword evidence="11" id="KW-1185">Reference proteome</keyword>
<keyword evidence="5" id="KW-0808">Transferase</keyword>
<keyword evidence="3" id="KW-0474">Menaquinone biosynthesis</keyword>
<comment type="subcellular location">
    <subcellularLocation>
        <location evidence="1">Membrane</location>
        <topology evidence="1">Multi-pass membrane protein</topology>
    </subcellularLocation>
</comment>
<dbReference type="InterPro" id="IPR026046">
    <property type="entry name" value="UBIAD1"/>
</dbReference>
<evidence type="ECO:0000256" key="8">
    <source>
        <dbReference type="ARBA" id="ARBA00023136"/>
    </source>
</evidence>
<evidence type="ECO:0000313" key="10">
    <source>
        <dbReference type="EMBL" id="MDT0582525.1"/>
    </source>
</evidence>
<dbReference type="GO" id="GO:0042371">
    <property type="term" value="P:vitamin K biosynthetic process"/>
    <property type="evidence" value="ECO:0007669"/>
    <property type="project" value="TreeGrafter"/>
</dbReference>
<dbReference type="EMBL" id="JAVRIE010000002">
    <property type="protein sequence ID" value="MDT0582525.1"/>
    <property type="molecule type" value="Genomic_DNA"/>
</dbReference>
<evidence type="ECO:0000313" key="11">
    <source>
        <dbReference type="Proteomes" id="UP001249020"/>
    </source>
</evidence>
<reference evidence="10 11" key="1">
    <citation type="submission" date="2023-09" db="EMBL/GenBank/DDBJ databases">
        <authorList>
            <person name="Rey-Velasco X."/>
        </authorList>
    </citation>
    <scope>NUCLEOTIDE SEQUENCE [LARGE SCALE GENOMIC DNA]</scope>
    <source>
        <strain evidence="10 11">W409</strain>
    </source>
</reference>
<keyword evidence="4" id="KW-1003">Cell membrane</keyword>
<accession>A0AAW8R3U9</accession>
<gene>
    <name evidence="10" type="ORF">RM544_08230</name>
</gene>
<comment type="caution">
    <text evidence="10">The sequence shown here is derived from an EMBL/GenBank/DDBJ whole genome shotgun (WGS) entry which is preliminary data.</text>
</comment>
<comment type="pathway">
    <text evidence="2">Quinol/quinone metabolism; menaquinone biosynthesis.</text>
</comment>
<evidence type="ECO:0000256" key="2">
    <source>
        <dbReference type="ARBA" id="ARBA00004863"/>
    </source>
</evidence>
<dbReference type="InterPro" id="IPR000537">
    <property type="entry name" value="UbiA_prenyltransferase"/>
</dbReference>
<feature type="transmembrane region" description="Helical" evidence="9">
    <location>
        <begin position="252"/>
        <end position="271"/>
    </location>
</feature>
<feature type="transmembrane region" description="Helical" evidence="9">
    <location>
        <begin position="130"/>
        <end position="147"/>
    </location>
</feature>
<dbReference type="RefSeq" id="WP_311361284.1">
    <property type="nucleotide sequence ID" value="NZ_JAVRIE010000002.1"/>
</dbReference>
<evidence type="ECO:0000256" key="7">
    <source>
        <dbReference type="ARBA" id="ARBA00022989"/>
    </source>
</evidence>
<keyword evidence="6 9" id="KW-0812">Transmembrane</keyword>
<dbReference type="GO" id="GO:0009234">
    <property type="term" value="P:menaquinone biosynthetic process"/>
    <property type="evidence" value="ECO:0007669"/>
    <property type="project" value="UniProtKB-KW"/>
</dbReference>
<organism evidence="10 11">
    <name type="scientific">Brumicola blandensis</name>
    <dbReference type="NCBI Taxonomy" id="3075611"/>
    <lineage>
        <taxon>Bacteria</taxon>
        <taxon>Pseudomonadati</taxon>
        <taxon>Pseudomonadota</taxon>
        <taxon>Gammaproteobacteria</taxon>
        <taxon>Alteromonadales</taxon>
        <taxon>Alteromonadaceae</taxon>
        <taxon>Brumicola</taxon>
    </lineage>
</organism>
<dbReference type="Gene3D" id="1.10.357.140">
    <property type="entry name" value="UbiA prenyltransferase"/>
    <property type="match status" value="1"/>
</dbReference>
<dbReference type="PANTHER" id="PTHR13929:SF0">
    <property type="entry name" value="UBIA PRENYLTRANSFERASE DOMAIN-CONTAINING PROTEIN 1"/>
    <property type="match status" value="1"/>
</dbReference>
<proteinExistence type="predicted"/>
<feature type="transmembrane region" description="Helical" evidence="9">
    <location>
        <begin position="104"/>
        <end position="124"/>
    </location>
</feature>
<dbReference type="PANTHER" id="PTHR13929">
    <property type="entry name" value="1,4-DIHYDROXY-2-NAPHTHOATE OCTAPRENYLTRANSFERASE"/>
    <property type="match status" value="1"/>
</dbReference>
<dbReference type="PIRSF" id="PIRSF005355">
    <property type="entry name" value="UBIAD1"/>
    <property type="match status" value="1"/>
</dbReference>
<feature type="transmembrane region" description="Helical" evidence="9">
    <location>
        <begin position="221"/>
        <end position="246"/>
    </location>
</feature>
<evidence type="ECO:0000256" key="9">
    <source>
        <dbReference type="SAM" id="Phobius"/>
    </source>
</evidence>
<evidence type="ECO:0000256" key="3">
    <source>
        <dbReference type="ARBA" id="ARBA00022428"/>
    </source>
</evidence>
<dbReference type="Proteomes" id="UP001249020">
    <property type="component" value="Unassembled WGS sequence"/>
</dbReference>
<sequence length="308" mass="33646">MNHVGKAQTQSFSTAVFATMRLPFLVLTPACLLVPFALANYHHEPRSYLLMVLITAGALCAHIAVNMFNEYTDFVSGLDLKTKRTSFSGGSGGLPNEPKAKDTVLILAIINLCICIGIGLYLVTQVGPELLSIGVVGVLIIISYTKWINRFPFICLIAPGFAFGVLIINGSYFVLSETFRLDVLFVSLIIFFQTNNLLLLNQIPDIQADKQHGRNHIAIQYGLSKAINAHTTMALLSLVCLFAAVMLAFLPYLSLLALFPIVLSLVISFQLQKIKTDPEMATLLPLMGKNVLVTISTPVILSLTLIFS</sequence>